<evidence type="ECO:0000313" key="2">
    <source>
        <dbReference type="EMBL" id="MBE9023741.1"/>
    </source>
</evidence>
<evidence type="ECO:0000313" key="3">
    <source>
        <dbReference type="Proteomes" id="UP000622533"/>
    </source>
</evidence>
<dbReference type="RefSeq" id="WP_193917591.1">
    <property type="nucleotide sequence ID" value="NZ_JADEXS020000001.1"/>
</dbReference>
<sequence length="101" mass="11444">MSYVYLLHFSEAIGGTKGRGKAQHYLGYTGLSLKKRIEMHNAGTGAKICRAAVTNGRQLNLVRHWSNGTRSLERQLKRQHNSPRLCPICNKRLVILTQKNQ</sequence>
<dbReference type="InterPro" id="IPR035901">
    <property type="entry name" value="GIY-YIG_endonuc_sf"/>
</dbReference>
<dbReference type="AlphaFoldDB" id="A0A8J7A0L1"/>
<keyword evidence="3" id="KW-1185">Reference proteome</keyword>
<name>A0A8J7A0L1_DESMC</name>
<dbReference type="Gene3D" id="3.40.1440.10">
    <property type="entry name" value="GIY-YIG endonuclease"/>
    <property type="match status" value="1"/>
</dbReference>
<accession>A0A8J7A0L1</accession>
<evidence type="ECO:0000259" key="1">
    <source>
        <dbReference type="Pfam" id="PF01541"/>
    </source>
</evidence>
<feature type="domain" description="GIY-YIG" evidence="1">
    <location>
        <begin position="3"/>
        <end position="82"/>
    </location>
</feature>
<reference evidence="2" key="1">
    <citation type="submission" date="2020-10" db="EMBL/GenBank/DDBJ databases">
        <authorList>
            <person name="Castelo-Branco R."/>
            <person name="Eusebio N."/>
            <person name="Adriana R."/>
            <person name="Vieira A."/>
            <person name="Brugerolle De Fraissinette N."/>
            <person name="Rezende De Castro R."/>
            <person name="Schneider M.P."/>
            <person name="Vasconcelos V."/>
            <person name="Leao P.N."/>
        </authorList>
    </citation>
    <scope>NUCLEOTIDE SEQUENCE</scope>
    <source>
        <strain evidence="2">LEGE 12446</strain>
    </source>
</reference>
<comment type="caution">
    <text evidence="2">The sequence shown here is derived from an EMBL/GenBank/DDBJ whole genome shotgun (WGS) entry which is preliminary data.</text>
</comment>
<dbReference type="Proteomes" id="UP000622533">
    <property type="component" value="Unassembled WGS sequence"/>
</dbReference>
<dbReference type="InterPro" id="IPR000305">
    <property type="entry name" value="GIY-YIG_endonuc"/>
</dbReference>
<dbReference type="EMBL" id="JADEXS010000189">
    <property type="protein sequence ID" value="MBE9023741.1"/>
    <property type="molecule type" value="Genomic_DNA"/>
</dbReference>
<dbReference type="Pfam" id="PF01541">
    <property type="entry name" value="GIY-YIG"/>
    <property type="match status" value="1"/>
</dbReference>
<proteinExistence type="predicted"/>
<protein>
    <submittedName>
        <fullName evidence="2">GIY-YIG nuclease family protein</fullName>
    </submittedName>
</protein>
<gene>
    <name evidence="2" type="ORF">IQ276_15255</name>
</gene>
<organism evidence="2 3">
    <name type="scientific">Desmonostoc muscorum LEGE 12446</name>
    <dbReference type="NCBI Taxonomy" id="1828758"/>
    <lineage>
        <taxon>Bacteria</taxon>
        <taxon>Bacillati</taxon>
        <taxon>Cyanobacteriota</taxon>
        <taxon>Cyanophyceae</taxon>
        <taxon>Nostocales</taxon>
        <taxon>Nostocaceae</taxon>
        <taxon>Desmonostoc</taxon>
    </lineage>
</organism>